<evidence type="ECO:0000313" key="8">
    <source>
        <dbReference type="Proteomes" id="UP000585579"/>
    </source>
</evidence>
<dbReference type="PANTHER" id="PTHR43212">
    <property type="entry name" value="QUERCETIN 2,3-DIOXYGENASE"/>
    <property type="match status" value="1"/>
</dbReference>
<dbReference type="EMBL" id="JAAYQL010000042">
    <property type="protein sequence ID" value="NLK32669.1"/>
    <property type="molecule type" value="Genomic_DNA"/>
</dbReference>
<dbReference type="Proteomes" id="UP000053087">
    <property type="component" value="Chromosome"/>
</dbReference>
<evidence type="ECO:0000313" key="7">
    <source>
        <dbReference type="Proteomes" id="UP000053087"/>
    </source>
</evidence>
<dbReference type="InterPro" id="IPR012093">
    <property type="entry name" value="Pirin"/>
</dbReference>
<dbReference type="InterPro" id="IPR041602">
    <property type="entry name" value="Quercetinase_C"/>
</dbReference>
<dbReference type="PANTHER" id="PTHR43212:SF3">
    <property type="entry name" value="QUERCETIN 2,3-DIOXYGENASE"/>
    <property type="match status" value="1"/>
</dbReference>
<feature type="domain" description="Quercetin 2,3-dioxygenase C-terminal cupin" evidence="4">
    <location>
        <begin position="182"/>
        <end position="266"/>
    </location>
</feature>
<dbReference type="SUPFAM" id="SSF51182">
    <property type="entry name" value="RmlC-like cupins"/>
    <property type="match status" value="1"/>
</dbReference>
<reference evidence="6 8" key="3">
    <citation type="journal article" date="2020" name="Biotechnol. Biofuels">
        <title>New insights from the biogas microbiome by comprehensive genome-resolved metagenomics of nearly 1600 species originating from multiple anaerobic digesters.</title>
        <authorList>
            <person name="Campanaro S."/>
            <person name="Treu L."/>
            <person name="Rodriguez-R L.M."/>
            <person name="Kovalovszki A."/>
            <person name="Ziels R.M."/>
            <person name="Maus I."/>
            <person name="Zhu X."/>
            <person name="Kougias P.G."/>
            <person name="Basile A."/>
            <person name="Luo G."/>
            <person name="Schluter A."/>
            <person name="Konstantinidis K.T."/>
            <person name="Angelidaki I."/>
        </authorList>
    </citation>
    <scope>NUCLEOTIDE SEQUENCE [LARGE SCALE GENOMIC DNA]</scope>
    <source>
        <strain evidence="6">AS22ysBPME_46</strain>
    </source>
</reference>
<evidence type="ECO:0000313" key="6">
    <source>
        <dbReference type="EMBL" id="NLK32669.1"/>
    </source>
</evidence>
<reference evidence="5 7" key="1">
    <citation type="journal article" date="2016" name="Int. J. Syst. Evol. Microbiol.">
        <title>Methanosarcina flavescens sp. nov., a methanogenic archaeon isolated from a full-scale anaerobic digester.</title>
        <authorList>
            <person name="Kern T."/>
            <person name="Fischer M.A."/>
            <person name="Deppenmeier U."/>
            <person name="Schmitz R.A."/>
            <person name="Rother M."/>
        </authorList>
    </citation>
    <scope>NUCLEOTIDE SEQUENCE [LARGE SCALE GENOMIC DNA]</scope>
    <source>
        <strain evidence="5 7">E03.2</strain>
    </source>
</reference>
<dbReference type="CDD" id="cd02910">
    <property type="entry name" value="cupin_Yhhw_N"/>
    <property type="match status" value="1"/>
</dbReference>
<dbReference type="Gene3D" id="2.60.120.10">
    <property type="entry name" value="Jelly Rolls"/>
    <property type="match status" value="2"/>
</dbReference>
<evidence type="ECO:0000256" key="2">
    <source>
        <dbReference type="RuleBase" id="RU003457"/>
    </source>
</evidence>
<proteinExistence type="inferred from homology"/>
<dbReference type="InterPro" id="IPR003829">
    <property type="entry name" value="Pirin_N_dom"/>
</dbReference>
<evidence type="ECO:0000259" key="4">
    <source>
        <dbReference type="Pfam" id="PF17954"/>
    </source>
</evidence>
<comment type="similarity">
    <text evidence="1 2">Belongs to the pirin family.</text>
</comment>
<reference evidence="5" key="2">
    <citation type="submission" date="2018-10" db="EMBL/GenBank/DDBJ databases">
        <authorList>
            <person name="Fischer M.A."/>
            <person name="Kern T."/>
            <person name="Deppenmeier U."/>
            <person name="Schmitz R.A."/>
            <person name="Rother M."/>
        </authorList>
    </citation>
    <scope>NUCLEOTIDE SEQUENCE</scope>
    <source>
        <strain evidence="5">E03.2</strain>
    </source>
</reference>
<sequence>MNVVQNLCFQGYYPFQLIKIYILLKQLCNTWAAGGFKIRIIPAEARYYRDKGWVKSYFLLSYSDYYDPKNLNFGSLRAFNEFILEQGKGFSSHPHAEVEITTIVLEGEITHEDNMGNRGVLGKEEVQCITTGRGIEHSEFNRGKEPLRFYQIWISPYKNNLEPTYSKMKFEPSGWKNRLLPLASGQGFEDALKINADATVYRASLEKENKLHFNSKEGRFVFIYISTGELSVNGQSLGRGDQARFDEEETIHLETATFAELVLIDVPVNHGNI</sequence>
<protein>
    <submittedName>
        <fullName evidence="5">Pirin family protein</fullName>
    </submittedName>
</protein>
<evidence type="ECO:0000259" key="3">
    <source>
        <dbReference type="Pfam" id="PF02678"/>
    </source>
</evidence>
<accession>A0A660HVC7</accession>
<dbReference type="Pfam" id="PF17954">
    <property type="entry name" value="Pirin_C_2"/>
    <property type="match status" value="1"/>
</dbReference>
<organism evidence="5 7">
    <name type="scientific">Methanosarcina flavescens</name>
    <dbReference type="NCBI Taxonomy" id="1715806"/>
    <lineage>
        <taxon>Archaea</taxon>
        <taxon>Methanobacteriati</taxon>
        <taxon>Methanobacteriota</taxon>
        <taxon>Stenosarchaea group</taxon>
        <taxon>Methanomicrobia</taxon>
        <taxon>Methanosarcinales</taxon>
        <taxon>Methanosarcinaceae</taxon>
        <taxon>Methanosarcina</taxon>
    </lineage>
</organism>
<evidence type="ECO:0000313" key="5">
    <source>
        <dbReference type="EMBL" id="AYK16257.1"/>
    </source>
</evidence>
<name>A0A660HVC7_9EURY</name>
<keyword evidence="7" id="KW-1185">Reference proteome</keyword>
<evidence type="ECO:0000256" key="1">
    <source>
        <dbReference type="ARBA" id="ARBA00008416"/>
    </source>
</evidence>
<dbReference type="InterPro" id="IPR014710">
    <property type="entry name" value="RmlC-like_jellyroll"/>
</dbReference>
<dbReference type="InterPro" id="IPR011051">
    <property type="entry name" value="RmlC_Cupin_sf"/>
</dbReference>
<dbReference type="PIRSF" id="PIRSF006232">
    <property type="entry name" value="Pirin"/>
    <property type="match status" value="1"/>
</dbReference>
<dbReference type="EMBL" id="CP032683">
    <property type="protein sequence ID" value="AYK16257.1"/>
    <property type="molecule type" value="Genomic_DNA"/>
</dbReference>
<gene>
    <name evidence="5" type="ORF">AOB57_001630</name>
    <name evidence="6" type="ORF">GX302_07505</name>
</gene>
<dbReference type="AlphaFoldDB" id="A0A660HVC7"/>
<dbReference type="KEGG" id="mfz:AOB57_001630"/>
<dbReference type="Proteomes" id="UP000585579">
    <property type="component" value="Unassembled WGS sequence"/>
</dbReference>
<feature type="domain" description="Pirin N-terminal" evidence="3">
    <location>
        <begin position="48"/>
        <end position="154"/>
    </location>
</feature>
<dbReference type="OrthoDB" id="23530at2157"/>
<dbReference type="Pfam" id="PF02678">
    <property type="entry name" value="Pirin"/>
    <property type="match status" value="1"/>
</dbReference>